<protein>
    <recommendedName>
        <fullName evidence="2">Zn(2)-C6 fungal-type domain-containing protein</fullName>
    </recommendedName>
</protein>
<dbReference type="InterPro" id="IPR036864">
    <property type="entry name" value="Zn2-C6_fun-type_DNA-bd_sf"/>
</dbReference>
<dbReference type="Gene3D" id="4.10.240.10">
    <property type="entry name" value="Zn(2)-C6 fungal-type DNA-binding domain"/>
    <property type="match status" value="1"/>
</dbReference>
<feature type="compositionally biased region" description="Basic residues" evidence="1">
    <location>
        <begin position="322"/>
        <end position="337"/>
    </location>
</feature>
<dbReference type="HOGENOM" id="CLU_823863_0_0_1"/>
<dbReference type="GO" id="GO:0000981">
    <property type="term" value="F:DNA-binding transcription factor activity, RNA polymerase II-specific"/>
    <property type="evidence" value="ECO:0007669"/>
    <property type="project" value="InterPro"/>
</dbReference>
<feature type="domain" description="Zn(2)-C6 fungal-type" evidence="2">
    <location>
        <begin position="240"/>
        <end position="271"/>
    </location>
</feature>
<keyword evidence="4" id="KW-1185">Reference proteome</keyword>
<reference evidence="3 4" key="1">
    <citation type="journal article" date="2012" name="Proc. Natl. Acad. Sci. U.S.A.">
        <title>Comparative genomics of Ceriporiopsis subvermispora and Phanerochaete chrysosporium provide insight into selective ligninolysis.</title>
        <authorList>
            <person name="Fernandez-Fueyo E."/>
            <person name="Ruiz-Duenas F.J."/>
            <person name="Ferreira P."/>
            <person name="Floudas D."/>
            <person name="Hibbett D.S."/>
            <person name="Canessa P."/>
            <person name="Larrondo L.F."/>
            <person name="James T.Y."/>
            <person name="Seelenfreund D."/>
            <person name="Lobos S."/>
            <person name="Polanco R."/>
            <person name="Tello M."/>
            <person name="Honda Y."/>
            <person name="Watanabe T."/>
            <person name="Watanabe T."/>
            <person name="Ryu J.S."/>
            <person name="Kubicek C.P."/>
            <person name="Schmoll M."/>
            <person name="Gaskell J."/>
            <person name="Hammel K.E."/>
            <person name="St John F.J."/>
            <person name="Vanden Wymelenberg A."/>
            <person name="Sabat G."/>
            <person name="Splinter BonDurant S."/>
            <person name="Syed K."/>
            <person name="Yadav J.S."/>
            <person name="Doddapaneni H."/>
            <person name="Subramanian V."/>
            <person name="Lavin J.L."/>
            <person name="Oguiza J.A."/>
            <person name="Perez G."/>
            <person name="Pisabarro A.G."/>
            <person name="Ramirez L."/>
            <person name="Santoyo F."/>
            <person name="Master E."/>
            <person name="Coutinho P.M."/>
            <person name="Henrissat B."/>
            <person name="Lombard V."/>
            <person name="Magnuson J.K."/>
            <person name="Kuees U."/>
            <person name="Hori C."/>
            <person name="Igarashi K."/>
            <person name="Samejima M."/>
            <person name="Held B.W."/>
            <person name="Barry K.W."/>
            <person name="LaButti K.M."/>
            <person name="Lapidus A."/>
            <person name="Lindquist E.A."/>
            <person name="Lucas S.M."/>
            <person name="Riley R."/>
            <person name="Salamov A.A."/>
            <person name="Hoffmeister D."/>
            <person name="Schwenk D."/>
            <person name="Hadar Y."/>
            <person name="Yarden O."/>
            <person name="de Vries R.P."/>
            <person name="Wiebenga A."/>
            <person name="Stenlid J."/>
            <person name="Eastwood D."/>
            <person name="Grigoriev I.V."/>
            <person name="Berka R.M."/>
            <person name="Blanchette R.A."/>
            <person name="Kersten P."/>
            <person name="Martinez A.T."/>
            <person name="Vicuna R."/>
            <person name="Cullen D."/>
        </authorList>
    </citation>
    <scope>NUCLEOTIDE SEQUENCE [LARGE SCALE GENOMIC DNA]</scope>
    <source>
        <strain evidence="3 4">B</strain>
    </source>
</reference>
<dbReference type="Proteomes" id="UP000016930">
    <property type="component" value="Unassembled WGS sequence"/>
</dbReference>
<dbReference type="OrthoDB" id="2283488at2759"/>
<dbReference type="SMART" id="SM00066">
    <property type="entry name" value="GAL4"/>
    <property type="match status" value="1"/>
</dbReference>
<organism evidence="3 4">
    <name type="scientific">Ceriporiopsis subvermispora (strain B)</name>
    <name type="common">White-rot fungus</name>
    <name type="synonym">Gelatoporia subvermispora</name>
    <dbReference type="NCBI Taxonomy" id="914234"/>
    <lineage>
        <taxon>Eukaryota</taxon>
        <taxon>Fungi</taxon>
        <taxon>Dikarya</taxon>
        <taxon>Basidiomycota</taxon>
        <taxon>Agaricomycotina</taxon>
        <taxon>Agaricomycetes</taxon>
        <taxon>Polyporales</taxon>
        <taxon>Gelatoporiaceae</taxon>
        <taxon>Gelatoporia</taxon>
    </lineage>
</organism>
<dbReference type="AlphaFoldDB" id="M2QGQ9"/>
<evidence type="ECO:0000313" key="3">
    <source>
        <dbReference type="EMBL" id="EMD36233.1"/>
    </source>
</evidence>
<gene>
    <name evidence="3" type="ORF">CERSUDRAFT_74257</name>
</gene>
<dbReference type="EMBL" id="KB445798">
    <property type="protein sequence ID" value="EMD36233.1"/>
    <property type="molecule type" value="Genomic_DNA"/>
</dbReference>
<name>M2QGQ9_CERS8</name>
<accession>M2QGQ9</accession>
<proteinExistence type="predicted"/>
<evidence type="ECO:0000313" key="4">
    <source>
        <dbReference type="Proteomes" id="UP000016930"/>
    </source>
</evidence>
<dbReference type="InterPro" id="IPR001138">
    <property type="entry name" value="Zn2Cys6_DnaBD"/>
</dbReference>
<feature type="region of interest" description="Disordered" evidence="1">
    <location>
        <begin position="304"/>
        <end position="337"/>
    </location>
</feature>
<sequence length="337" mass="36665">MLPSNIDNAQFLSHVTQILRAGFAEAASVRPPEDPEYSNLNYHLITDEPASTGMITPVNSQLIGGWDQQPITDDTTGFPFWLYIPDDVLPDLNPDFDFDQAEFDLSVRFGITAAHTNRDARSGQDVNCKRMILDVLRGVDVFQGYVEHGSLLSPHHITHHYPLSSPPPSPSTSSWSSADSISSTSGYLSVIRTDGLVSDDETDDGLSGAGSEEPEDAGMGLEDVVMDAEQSGPRRPFGTACDFCKIRKLKCRNSAGEPCGNCVMRGQACLHTIKAKTRGRKPKNAPADESTSVTIVIEEDRKGKGVLRTSQRQKKGGDVVKAKRRAVHRNAKGKGRA</sequence>
<dbReference type="Pfam" id="PF00172">
    <property type="entry name" value="Zn_clus"/>
    <property type="match status" value="1"/>
</dbReference>
<dbReference type="GO" id="GO:0008270">
    <property type="term" value="F:zinc ion binding"/>
    <property type="evidence" value="ECO:0007669"/>
    <property type="project" value="InterPro"/>
</dbReference>
<feature type="region of interest" description="Disordered" evidence="1">
    <location>
        <begin position="197"/>
        <end position="218"/>
    </location>
</feature>
<dbReference type="SUPFAM" id="SSF57701">
    <property type="entry name" value="Zn2/Cys6 DNA-binding domain"/>
    <property type="match status" value="1"/>
</dbReference>
<dbReference type="PROSITE" id="PS00463">
    <property type="entry name" value="ZN2_CY6_FUNGAL_1"/>
    <property type="match status" value="1"/>
</dbReference>
<evidence type="ECO:0000259" key="2">
    <source>
        <dbReference type="PROSITE" id="PS50048"/>
    </source>
</evidence>
<dbReference type="CDD" id="cd00067">
    <property type="entry name" value="GAL4"/>
    <property type="match status" value="1"/>
</dbReference>
<evidence type="ECO:0000256" key="1">
    <source>
        <dbReference type="SAM" id="MobiDB-lite"/>
    </source>
</evidence>
<dbReference type="PROSITE" id="PS50048">
    <property type="entry name" value="ZN2_CY6_FUNGAL_2"/>
    <property type="match status" value="1"/>
</dbReference>